<dbReference type="Proteomes" id="UP001500928">
    <property type="component" value="Unassembled WGS sequence"/>
</dbReference>
<organism evidence="2 3">
    <name type="scientific">Actinomycetospora chlora</name>
    <dbReference type="NCBI Taxonomy" id="663608"/>
    <lineage>
        <taxon>Bacteria</taxon>
        <taxon>Bacillati</taxon>
        <taxon>Actinomycetota</taxon>
        <taxon>Actinomycetes</taxon>
        <taxon>Pseudonocardiales</taxon>
        <taxon>Pseudonocardiaceae</taxon>
        <taxon>Actinomycetospora</taxon>
    </lineage>
</organism>
<dbReference type="RefSeq" id="WP_345415167.1">
    <property type="nucleotide sequence ID" value="NZ_BAABHO010000019.1"/>
</dbReference>
<feature type="region of interest" description="Disordered" evidence="1">
    <location>
        <begin position="173"/>
        <end position="206"/>
    </location>
</feature>
<dbReference type="EMBL" id="BAABHO010000019">
    <property type="protein sequence ID" value="GAA4790545.1"/>
    <property type="molecule type" value="Genomic_DNA"/>
</dbReference>
<gene>
    <name evidence="2" type="ORF">GCM10023200_26900</name>
</gene>
<evidence type="ECO:0000313" key="3">
    <source>
        <dbReference type="Proteomes" id="UP001500928"/>
    </source>
</evidence>
<sequence length="206" mass="22002">MVLERSAVTGLPGLGVGKHRGPEQGACLMEYVSVLAGQRFTDRPACTPGAVAVVARRVNDAVSDRARPRLALWAPELIGAGRRDSGLDDVVVSCCTATGLAVTPHERHLSALQRRARRRLRHPWSRWLRVPAHAAVHEAFIATMAALGPLPADERDERLIALLAEVVRATRDATTGHGNDVRTDGPPRATSAAAPGAVEDARGTER</sequence>
<evidence type="ECO:0000256" key="1">
    <source>
        <dbReference type="SAM" id="MobiDB-lite"/>
    </source>
</evidence>
<protein>
    <submittedName>
        <fullName evidence="2">Uncharacterized protein</fullName>
    </submittedName>
</protein>
<accession>A0ABP9B5K5</accession>
<reference evidence="3" key="1">
    <citation type="journal article" date="2019" name="Int. J. Syst. Evol. Microbiol.">
        <title>The Global Catalogue of Microorganisms (GCM) 10K type strain sequencing project: providing services to taxonomists for standard genome sequencing and annotation.</title>
        <authorList>
            <consortium name="The Broad Institute Genomics Platform"/>
            <consortium name="The Broad Institute Genome Sequencing Center for Infectious Disease"/>
            <person name="Wu L."/>
            <person name="Ma J."/>
        </authorList>
    </citation>
    <scope>NUCLEOTIDE SEQUENCE [LARGE SCALE GENOMIC DNA]</scope>
    <source>
        <strain evidence="3">JCM 17979</strain>
    </source>
</reference>
<name>A0ABP9B5K5_9PSEU</name>
<evidence type="ECO:0000313" key="2">
    <source>
        <dbReference type="EMBL" id="GAA4790545.1"/>
    </source>
</evidence>
<proteinExistence type="predicted"/>
<comment type="caution">
    <text evidence="2">The sequence shown here is derived from an EMBL/GenBank/DDBJ whole genome shotgun (WGS) entry which is preliminary data.</text>
</comment>
<keyword evidence="3" id="KW-1185">Reference proteome</keyword>